<dbReference type="OrthoDB" id="5600793at2"/>
<protein>
    <recommendedName>
        <fullName evidence="3">Topoisomerase II</fullName>
    </recommendedName>
</protein>
<sequence>MARNQVIRFKLYLSYDQFLAVYQGIANTVNVRADDGRRIQFPASKIQRFLTKDGIQGYFEMELTPHNKFVAINRIA</sequence>
<dbReference type="Proteomes" id="UP000008888">
    <property type="component" value="Chromosome"/>
</dbReference>
<dbReference type="RefSeq" id="WP_013818462.1">
    <property type="nucleotide sequence ID" value="NC_015572.1"/>
</dbReference>
<gene>
    <name evidence="1" type="ordered locus">Metme_1791</name>
</gene>
<reference evidence="2" key="3">
    <citation type="submission" date="2011-05" db="EMBL/GenBank/DDBJ databases">
        <title>Complete sequence of Methylomonas methanica MC09.</title>
        <authorList>
            <consortium name="US DOE Joint Genome Institute"/>
            <person name="Lucas S."/>
            <person name="Han J."/>
            <person name="Lapidus A."/>
            <person name="Cheng J.-F."/>
            <person name="Goodwin L."/>
            <person name="Pitluck S."/>
            <person name="Peters L."/>
            <person name="Mikhailova N."/>
            <person name="Teshima H."/>
            <person name="Han C."/>
            <person name="Tapia R."/>
            <person name="Land M."/>
            <person name="Hauser L."/>
            <person name="Kyrpides N."/>
            <person name="Ivanova N."/>
            <person name="Pagani I."/>
            <person name="Stein L."/>
            <person name="Woyke T."/>
        </authorList>
    </citation>
    <scope>NUCLEOTIDE SEQUENCE [LARGE SCALE GENOMIC DNA]</scope>
    <source>
        <strain evidence="2">MC09</strain>
    </source>
</reference>
<evidence type="ECO:0000313" key="2">
    <source>
        <dbReference type="Proteomes" id="UP000008888"/>
    </source>
</evidence>
<dbReference type="eggNOG" id="ENOG503160T">
    <property type="taxonomic scope" value="Bacteria"/>
</dbReference>
<dbReference type="HOGENOM" id="CLU_185065_0_0_6"/>
<dbReference type="KEGG" id="mmt:Metme_1791"/>
<dbReference type="EMBL" id="CP002738">
    <property type="protein sequence ID" value="AEG00209.1"/>
    <property type="molecule type" value="Genomic_DNA"/>
</dbReference>
<accession>G0A2M9</accession>
<keyword evidence="2" id="KW-1185">Reference proteome</keyword>
<dbReference type="AlphaFoldDB" id="G0A2M9"/>
<reference evidence="1 2" key="1">
    <citation type="journal article" date="2011" name="J. Bacteriol.">
        <title>Complete Genome Sequence of the Aerobic Marine Methanotroph Methylomonas methanica MC09.</title>
        <authorList>
            <person name="Boden R."/>
            <person name="Cunliffe M."/>
            <person name="Scanlan J."/>
            <person name="Moussard H."/>
            <person name="Kits K.D."/>
            <person name="Klotz M.G."/>
            <person name="Jetten M.S."/>
            <person name="Vuilleumier S."/>
            <person name="Han J."/>
            <person name="Peters L."/>
            <person name="Mikhailova N."/>
            <person name="Teshima H."/>
            <person name="Tapia R."/>
            <person name="Kyrpides N."/>
            <person name="Ivanova N."/>
            <person name="Pagani I."/>
            <person name="Cheng J.F."/>
            <person name="Goodwin L."/>
            <person name="Han C."/>
            <person name="Hauser L."/>
            <person name="Land M.L."/>
            <person name="Lapidus A."/>
            <person name="Lucas S."/>
            <person name="Pitluck S."/>
            <person name="Woyke T."/>
            <person name="Stein L."/>
            <person name="Murrell J.C."/>
        </authorList>
    </citation>
    <scope>NUCLEOTIDE SEQUENCE [LARGE SCALE GENOMIC DNA]</scope>
    <source>
        <strain evidence="1 2">MC09</strain>
    </source>
</reference>
<proteinExistence type="predicted"/>
<dbReference type="STRING" id="857087.Metme_1791"/>
<organism evidence="1 2">
    <name type="scientific">Methylomonas methanica (strain DSM 25384 / MC09)</name>
    <dbReference type="NCBI Taxonomy" id="857087"/>
    <lineage>
        <taxon>Bacteria</taxon>
        <taxon>Pseudomonadati</taxon>
        <taxon>Pseudomonadota</taxon>
        <taxon>Gammaproteobacteria</taxon>
        <taxon>Methylococcales</taxon>
        <taxon>Methylococcaceae</taxon>
        <taxon>Methylomonas</taxon>
    </lineage>
</organism>
<dbReference type="Pfam" id="PF11197">
    <property type="entry name" value="DUF2835"/>
    <property type="match status" value="1"/>
</dbReference>
<evidence type="ECO:0008006" key="3">
    <source>
        <dbReference type="Google" id="ProtNLM"/>
    </source>
</evidence>
<evidence type="ECO:0000313" key="1">
    <source>
        <dbReference type="EMBL" id="AEG00209.1"/>
    </source>
</evidence>
<reference key="2">
    <citation type="submission" date="2011-05" db="EMBL/GenBank/DDBJ databases">
        <title>Complete genome sequence of the aerobic marine methanotroph Methylomonas methanica MC09.</title>
        <authorList>
            <person name="Boden R."/>
            <person name="Cunliffe M."/>
            <person name="Scanlan J."/>
            <person name="Moussard H."/>
            <person name="Kits K.D."/>
            <person name="Klotz M."/>
            <person name="Jetten M."/>
            <person name="Vuilleumier S."/>
            <person name="Han J."/>
            <person name="Peters L."/>
            <person name="Mikhailova N."/>
            <person name="Teshima H."/>
            <person name="Tapia R."/>
            <person name="Kyrpides N."/>
            <person name="Ivanova N."/>
            <person name="Pagani I."/>
            <person name="Cheng J.-F."/>
            <person name="Goodwin L."/>
            <person name="Han C."/>
            <person name="Hauser L."/>
            <person name="Land M."/>
            <person name="Lapidus A."/>
            <person name="Lucas S."/>
            <person name="Pitluck S."/>
            <person name="Woyke T."/>
            <person name="Stein L.Y."/>
            <person name="Murrell C."/>
        </authorList>
    </citation>
    <scope>NUCLEOTIDE SEQUENCE</scope>
    <source>
        <strain>MC09</strain>
    </source>
</reference>
<dbReference type="InterPro" id="IPR021363">
    <property type="entry name" value="DUF2835"/>
</dbReference>
<name>G0A2M9_METMM</name>